<dbReference type="PANTHER" id="PTHR30349:SF64">
    <property type="entry name" value="PROPHAGE INTEGRASE INTD-RELATED"/>
    <property type="match status" value="1"/>
</dbReference>
<dbReference type="Proteomes" id="UP000180280">
    <property type="component" value="Unassembled WGS sequence"/>
</dbReference>
<sequence length="399" mass="46233">MARKTIAGLTLRNNTWHIDKQVKGYGRLRESTGTDDREEAERYLIHKLDQIRQAIIYGVRPKRYWRQAAAKYLIDNQDMPSIGDAAMHLKFLDPYIGELTLDKIHDGTLENFITDRKNGILEVQKGKGVKNRTINIAIELIIRILNLAAKKWRDEFGMTWLETAPSISKLDENKDKRDPYPMSWEEQRFLMPELPNHLARMALFKVNTGCREKEVCYLRWEWEIFIPELNTSIFIIPATFGGRTENSGVKNGMDRLVILNTVAKGVVDSMRGAHPIYVFPFHENKQPSEEDNIEKMNGHAWRKARKRAAEKFTKQYLRKANPGFAAFRVHDLKHTFGHRLRIAGVSFEDRQVLLGHVSKNVTTHYSAPEIGHLIEMAERVSETDQRQLVSPTMLRRKTT</sequence>
<dbReference type="EMBL" id="MKCT01000017">
    <property type="protein sequence ID" value="OHX20486.1"/>
    <property type="molecule type" value="Genomic_DNA"/>
</dbReference>
<comment type="caution">
    <text evidence="4">The sequence shown here is derived from an EMBL/GenBank/DDBJ whole genome shotgun (WGS) entry which is preliminary data.</text>
</comment>
<dbReference type="Gene3D" id="1.10.443.10">
    <property type="entry name" value="Intergrase catalytic core"/>
    <property type="match status" value="1"/>
</dbReference>
<dbReference type="Pfam" id="PF00589">
    <property type="entry name" value="Phage_integrase"/>
    <property type="match status" value="1"/>
</dbReference>
<reference evidence="4 5" key="1">
    <citation type="submission" date="2016-09" db="EMBL/GenBank/DDBJ databases">
        <title>Chromobacterium muskegensis sp. nov., an insecticidal bacterium isolated from Sphagnum bogs.</title>
        <authorList>
            <person name="Sparks M.E."/>
            <person name="Blackburn M.B."/>
            <person name="Gundersen-Rindal D.E."/>
            <person name="Mitchell A."/>
            <person name="Farrar R."/>
            <person name="Kuhar D."/>
        </authorList>
    </citation>
    <scope>NUCLEOTIDE SEQUENCE [LARGE SCALE GENOMIC DNA]</scope>
    <source>
        <strain evidence="4 5">14B-1</strain>
    </source>
</reference>
<organism evidence="4 5">
    <name type="scientific">Chromobacterium sphagni</name>
    <dbReference type="NCBI Taxonomy" id="1903179"/>
    <lineage>
        <taxon>Bacteria</taxon>
        <taxon>Pseudomonadati</taxon>
        <taxon>Pseudomonadota</taxon>
        <taxon>Betaproteobacteria</taxon>
        <taxon>Neisseriales</taxon>
        <taxon>Chromobacteriaceae</taxon>
        <taxon>Chromobacterium</taxon>
    </lineage>
</organism>
<dbReference type="InterPro" id="IPR011010">
    <property type="entry name" value="DNA_brk_join_enz"/>
</dbReference>
<accession>A0ABX3CDW1</accession>
<dbReference type="PANTHER" id="PTHR30349">
    <property type="entry name" value="PHAGE INTEGRASE-RELATED"/>
    <property type="match status" value="1"/>
</dbReference>
<dbReference type="InterPro" id="IPR002104">
    <property type="entry name" value="Integrase_catalytic"/>
</dbReference>
<dbReference type="InterPro" id="IPR013762">
    <property type="entry name" value="Integrase-like_cat_sf"/>
</dbReference>
<keyword evidence="1" id="KW-0229">DNA integration</keyword>
<evidence type="ECO:0000256" key="2">
    <source>
        <dbReference type="ARBA" id="ARBA00023172"/>
    </source>
</evidence>
<protein>
    <submittedName>
        <fullName evidence="4">Integrase</fullName>
    </submittedName>
</protein>
<feature type="domain" description="Tyr recombinase" evidence="3">
    <location>
        <begin position="177"/>
        <end position="378"/>
    </location>
</feature>
<evidence type="ECO:0000313" key="5">
    <source>
        <dbReference type="Proteomes" id="UP000180280"/>
    </source>
</evidence>
<evidence type="ECO:0000256" key="1">
    <source>
        <dbReference type="ARBA" id="ARBA00022908"/>
    </source>
</evidence>
<name>A0ABX3CDW1_9NEIS</name>
<gene>
    <name evidence="4" type="ORF">BI344_08465</name>
</gene>
<dbReference type="SUPFAM" id="SSF56349">
    <property type="entry name" value="DNA breaking-rejoining enzymes"/>
    <property type="match status" value="1"/>
</dbReference>
<dbReference type="PROSITE" id="PS51898">
    <property type="entry name" value="TYR_RECOMBINASE"/>
    <property type="match status" value="1"/>
</dbReference>
<keyword evidence="5" id="KW-1185">Reference proteome</keyword>
<dbReference type="InterPro" id="IPR050090">
    <property type="entry name" value="Tyrosine_recombinase_XerCD"/>
</dbReference>
<evidence type="ECO:0000313" key="4">
    <source>
        <dbReference type="EMBL" id="OHX20486.1"/>
    </source>
</evidence>
<evidence type="ECO:0000259" key="3">
    <source>
        <dbReference type="PROSITE" id="PS51898"/>
    </source>
</evidence>
<proteinExistence type="predicted"/>
<keyword evidence="2" id="KW-0233">DNA recombination</keyword>